<dbReference type="GO" id="GO:0004252">
    <property type="term" value="F:serine-type endopeptidase activity"/>
    <property type="evidence" value="ECO:0007669"/>
    <property type="project" value="InterPro"/>
</dbReference>
<proteinExistence type="inferred from homology"/>
<dbReference type="Proteomes" id="UP000243670">
    <property type="component" value="Nucleomorph 3"/>
</dbReference>
<dbReference type="Gene3D" id="3.90.226.10">
    <property type="entry name" value="2-enoyl-CoA Hydratase, Chain A, domain 1"/>
    <property type="match status" value="1"/>
</dbReference>
<dbReference type="PANTHER" id="PTHR10381:SF11">
    <property type="entry name" value="ATP-DEPENDENT CLP PROTEASE PROTEOLYTIC SUBUNIT, MITOCHONDRIAL"/>
    <property type="match status" value="1"/>
</dbReference>
<dbReference type="InterPro" id="IPR029045">
    <property type="entry name" value="ClpP/crotonase-like_dom_sf"/>
</dbReference>
<dbReference type="GO" id="GO:0006515">
    <property type="term" value="P:protein quality control for misfolded or incompletely synthesized proteins"/>
    <property type="evidence" value="ECO:0007669"/>
    <property type="project" value="TreeGrafter"/>
</dbReference>
<keyword evidence="3" id="KW-0645">Protease</keyword>
<dbReference type="SUPFAM" id="SSF52096">
    <property type="entry name" value="ClpP/crotonase"/>
    <property type="match status" value="1"/>
</dbReference>
<dbReference type="InterPro" id="IPR001907">
    <property type="entry name" value="ClpP"/>
</dbReference>
<evidence type="ECO:0000256" key="2">
    <source>
        <dbReference type="RuleBase" id="RU003567"/>
    </source>
</evidence>
<dbReference type="GO" id="GO:0004176">
    <property type="term" value="F:ATP-dependent peptidase activity"/>
    <property type="evidence" value="ECO:0007669"/>
    <property type="project" value="InterPro"/>
</dbReference>
<evidence type="ECO:0000256" key="1">
    <source>
        <dbReference type="ARBA" id="ARBA00007039"/>
    </source>
</evidence>
<evidence type="ECO:0000313" key="4">
    <source>
        <dbReference type="Proteomes" id="UP000243670"/>
    </source>
</evidence>
<dbReference type="GO" id="GO:0009368">
    <property type="term" value="C:endopeptidase Clp complex"/>
    <property type="evidence" value="ECO:0007669"/>
    <property type="project" value="TreeGrafter"/>
</dbReference>
<comment type="similarity">
    <text evidence="1 2">Belongs to the peptidase S14 family.</text>
</comment>
<dbReference type="PRINTS" id="PR00127">
    <property type="entry name" value="CLPPROTEASEP"/>
</dbReference>
<name>A0A060DGM3_9EUKA</name>
<protein>
    <recommendedName>
        <fullName evidence="2">ATP-dependent Clp protease proteolytic subunit</fullName>
    </recommendedName>
</protein>
<dbReference type="InterPro" id="IPR023562">
    <property type="entry name" value="ClpP/TepA"/>
</dbReference>
<dbReference type="GO" id="GO:0051117">
    <property type="term" value="F:ATPase binding"/>
    <property type="evidence" value="ECO:0007669"/>
    <property type="project" value="TreeGrafter"/>
</dbReference>
<accession>A0A060DGM3</accession>
<dbReference type="PANTHER" id="PTHR10381">
    <property type="entry name" value="ATP-DEPENDENT CLP PROTEASE PROTEOLYTIC SUBUNIT"/>
    <property type="match status" value="1"/>
</dbReference>
<geneLocation type="nucleomorph" evidence="3"/>
<sequence length="204" mass="24173">MFKTTKQNSFIHKKVKIFKNYINNDPATILFSKKIIYIGNSIDYFSYEIIVSQILHFKLFRFKQDLNLFLNFSNDFNDNFEEMHTINLYCLLNIANMQISTVNLGLLKGIFSLLLLSASQRKRFGCYNSQIILHPYGKTIGMNQNSNELEKIWKYRSFSNNYLFLQYFMKTKLNIIQTYNLTDRNIFLNSKDSLNFGIIDKIII</sequence>
<dbReference type="AlphaFoldDB" id="A0A060DGM3"/>
<evidence type="ECO:0000313" key="3">
    <source>
        <dbReference type="EMBL" id="AIB09968.1"/>
    </source>
</evidence>
<dbReference type="EMBL" id="CP006629">
    <property type="protein sequence ID" value="AIB09968.1"/>
    <property type="molecule type" value="Genomic_DNA"/>
</dbReference>
<keyword evidence="3" id="KW-0542">Nucleomorph</keyword>
<organism evidence="3 4">
    <name type="scientific">Lotharella oceanica</name>
    <dbReference type="NCBI Taxonomy" id="641309"/>
    <lineage>
        <taxon>Eukaryota</taxon>
        <taxon>Sar</taxon>
        <taxon>Rhizaria</taxon>
        <taxon>Cercozoa</taxon>
        <taxon>Chlorarachniophyceae</taxon>
        <taxon>Lotharella</taxon>
    </lineage>
</organism>
<gene>
    <name evidence="3" type="primary">clpP-6</name>
    <name evidence="3" type="ORF">M951_chr362</name>
</gene>
<reference evidence="3 4" key="1">
    <citation type="journal article" date="2014" name="BMC Genomics">
        <title>Nucleomorph and plastid genome sequences of the chlorarachniophyte Lotharella oceanica: convergent reductive evolution and frequent recombination in nucleomorph-bearing algae.</title>
        <authorList>
            <person name="Tanifuji G."/>
            <person name="Onodera N.T."/>
            <person name="Brown M.W."/>
            <person name="Curtis B.A."/>
            <person name="Roger A.J."/>
            <person name="Ka-Shu Wong G."/>
            <person name="Melkonian M."/>
            <person name="Archibald J.M."/>
        </authorList>
    </citation>
    <scope>NUCLEOTIDE SEQUENCE [LARGE SCALE GENOMIC DNA]</scope>
    <source>
        <strain evidence="3 4">CCMP622</strain>
    </source>
</reference>
<dbReference type="Pfam" id="PF00574">
    <property type="entry name" value="CLP_protease"/>
    <property type="match status" value="1"/>
</dbReference>
<keyword evidence="3" id="KW-0378">Hydrolase</keyword>